<dbReference type="PANTHER" id="PTHR46652:SF7">
    <property type="entry name" value="LEUCINE-RICH REPEAT AND IQ DOMAIN-CONTAINING PROTEIN 1"/>
    <property type="match status" value="1"/>
</dbReference>
<evidence type="ECO:0000313" key="4">
    <source>
        <dbReference type="Proteomes" id="UP000194816"/>
    </source>
</evidence>
<proteinExistence type="predicted"/>
<dbReference type="SUPFAM" id="SSF52058">
    <property type="entry name" value="L domain-like"/>
    <property type="match status" value="1"/>
</dbReference>
<accession>A0A9X6QXU4</accession>
<keyword evidence="2" id="KW-0677">Repeat</keyword>
<keyword evidence="1" id="KW-0433">Leucine-rich repeat</keyword>
<dbReference type="EMBL" id="MOOK01000006">
    <property type="protein sequence ID" value="OUB63487.1"/>
    <property type="molecule type" value="Genomic_DNA"/>
</dbReference>
<reference evidence="3 4" key="1">
    <citation type="submission" date="2016-10" db="EMBL/GenBank/DDBJ databases">
        <title>Comparative genomics of Bacillus thuringiensis reveals a path to pathogens against multiple invertebrate hosts.</title>
        <authorList>
            <person name="Zheng J."/>
            <person name="Gao Q."/>
            <person name="Liu H."/>
            <person name="Peng D."/>
            <person name="Ruan L."/>
            <person name="Sun M."/>
        </authorList>
    </citation>
    <scope>NUCLEOTIDE SEQUENCE [LARGE SCALE GENOMIC DNA]</scope>
    <source>
        <strain evidence="3">BGSC 4AU1</strain>
    </source>
</reference>
<dbReference type="RefSeq" id="WP_088114024.1">
    <property type="nucleotide sequence ID" value="NZ_MOOK01000006.1"/>
</dbReference>
<dbReference type="PANTHER" id="PTHR46652">
    <property type="entry name" value="LEUCINE-RICH REPEAT AND IQ DOMAIN-CONTAINING PROTEIN 1-RELATED"/>
    <property type="match status" value="1"/>
</dbReference>
<evidence type="ECO:0000313" key="3">
    <source>
        <dbReference type="EMBL" id="OUB63487.1"/>
    </source>
</evidence>
<dbReference type="PROSITE" id="PS51450">
    <property type="entry name" value="LRR"/>
    <property type="match status" value="1"/>
</dbReference>
<dbReference type="InterPro" id="IPR050836">
    <property type="entry name" value="SDS22/Internalin_LRR"/>
</dbReference>
<dbReference type="InterPro" id="IPR032675">
    <property type="entry name" value="LRR_dom_sf"/>
</dbReference>
<dbReference type="InterPro" id="IPR001611">
    <property type="entry name" value="Leu-rich_rpt"/>
</dbReference>
<evidence type="ECO:0000256" key="2">
    <source>
        <dbReference type="ARBA" id="ARBA00022737"/>
    </source>
</evidence>
<dbReference type="Proteomes" id="UP000194816">
    <property type="component" value="Unassembled WGS sequence"/>
</dbReference>
<dbReference type="Gene3D" id="3.80.10.10">
    <property type="entry name" value="Ribonuclease Inhibitor"/>
    <property type="match status" value="1"/>
</dbReference>
<evidence type="ECO:0000256" key="1">
    <source>
        <dbReference type="ARBA" id="ARBA00022614"/>
    </source>
</evidence>
<sequence length="408" mass="46603">MKKSFVTTVLATTITISPFVCSSTNQVLAEEKGTNKTENFPVSSVEQSKIQIPDQQLKNEILNQLTELLGRKATNNDLVQVNLDLIQSLWLKGDIKSLEGLQYVRNMKELTLKYMDSVDSLSYLKHLNKLTHFGMVHTVVHDKKSLSVLNHLLDLKSIFIDHAGDVNELGDLNHLPNLESIHISSSFVDKNPSLTDSIHLKELSLRDTDIQHYSHYSQFTQLEEVNLDGNQLIEVPDFSSNPNLTALRLQDNQISDISNLKYLSNIRSMVINLDQNLITENDPIFNEFNFLSSYRYNFIPDRDAQFKLSLLENIVLSKGESIRFPLKWMIHEKGQSIEITDDLIPKVFNKAQLHFIDSRNMNLSVNNNTITVHTDNDCIEIKAQQVGTTKIEVSYGNAKYMFHVRVNK</sequence>
<gene>
    <name evidence="3" type="ORF">BK716_00065</name>
</gene>
<dbReference type="AlphaFoldDB" id="A0A9X6QXU4"/>
<organism evidence="3 4">
    <name type="scientific">Bacillus thuringiensis subsp. higo</name>
    <dbReference type="NCBI Taxonomy" id="132266"/>
    <lineage>
        <taxon>Bacteria</taxon>
        <taxon>Bacillati</taxon>
        <taxon>Bacillota</taxon>
        <taxon>Bacilli</taxon>
        <taxon>Bacillales</taxon>
        <taxon>Bacillaceae</taxon>
        <taxon>Bacillus</taxon>
        <taxon>Bacillus cereus group</taxon>
    </lineage>
</organism>
<evidence type="ECO:0008006" key="5">
    <source>
        <dbReference type="Google" id="ProtNLM"/>
    </source>
</evidence>
<comment type="caution">
    <text evidence="3">The sequence shown here is derived from an EMBL/GenBank/DDBJ whole genome shotgun (WGS) entry which is preliminary data.</text>
</comment>
<name>A0A9X6QXU4_BACUH</name>
<protein>
    <recommendedName>
        <fullName evidence="5">Leucine-rich repeat domain-containing protein</fullName>
    </recommendedName>
</protein>